<evidence type="ECO:0000256" key="1">
    <source>
        <dbReference type="SAM" id="MobiDB-lite"/>
    </source>
</evidence>
<name>A0A9D4MSY1_DREPO</name>
<dbReference type="EMBL" id="JAIWYP010000001">
    <property type="protein sequence ID" value="KAH3883068.1"/>
    <property type="molecule type" value="Genomic_DNA"/>
</dbReference>
<organism evidence="2 3">
    <name type="scientific">Dreissena polymorpha</name>
    <name type="common">Zebra mussel</name>
    <name type="synonym">Mytilus polymorpha</name>
    <dbReference type="NCBI Taxonomy" id="45954"/>
    <lineage>
        <taxon>Eukaryota</taxon>
        <taxon>Metazoa</taxon>
        <taxon>Spiralia</taxon>
        <taxon>Lophotrochozoa</taxon>
        <taxon>Mollusca</taxon>
        <taxon>Bivalvia</taxon>
        <taxon>Autobranchia</taxon>
        <taxon>Heteroconchia</taxon>
        <taxon>Euheterodonta</taxon>
        <taxon>Imparidentia</taxon>
        <taxon>Neoheterodontei</taxon>
        <taxon>Myida</taxon>
        <taxon>Dreissenoidea</taxon>
        <taxon>Dreissenidae</taxon>
        <taxon>Dreissena</taxon>
    </lineage>
</organism>
<dbReference type="Proteomes" id="UP000828390">
    <property type="component" value="Unassembled WGS sequence"/>
</dbReference>
<feature type="compositionally biased region" description="Gly residues" evidence="1">
    <location>
        <begin position="42"/>
        <end position="52"/>
    </location>
</feature>
<reference evidence="2" key="2">
    <citation type="submission" date="2020-11" db="EMBL/GenBank/DDBJ databases">
        <authorList>
            <person name="McCartney M.A."/>
            <person name="Auch B."/>
            <person name="Kono T."/>
            <person name="Mallez S."/>
            <person name="Becker A."/>
            <person name="Gohl D.M."/>
            <person name="Silverstein K.A.T."/>
            <person name="Koren S."/>
            <person name="Bechman K.B."/>
            <person name="Herman A."/>
            <person name="Abrahante J.E."/>
            <person name="Garbe J."/>
        </authorList>
    </citation>
    <scope>NUCLEOTIDE SEQUENCE</scope>
    <source>
        <strain evidence="2">Duluth1</strain>
        <tissue evidence="2">Whole animal</tissue>
    </source>
</reference>
<keyword evidence="3" id="KW-1185">Reference proteome</keyword>
<evidence type="ECO:0000313" key="2">
    <source>
        <dbReference type="EMBL" id="KAH3883068.1"/>
    </source>
</evidence>
<dbReference type="AlphaFoldDB" id="A0A9D4MSY1"/>
<gene>
    <name evidence="2" type="ORF">DPMN_007016</name>
</gene>
<protein>
    <submittedName>
        <fullName evidence="2">Uncharacterized protein</fullName>
    </submittedName>
</protein>
<reference evidence="2" key="1">
    <citation type="journal article" date="2019" name="bioRxiv">
        <title>The Genome of the Zebra Mussel, Dreissena polymorpha: A Resource for Invasive Species Research.</title>
        <authorList>
            <person name="McCartney M.A."/>
            <person name="Auch B."/>
            <person name="Kono T."/>
            <person name="Mallez S."/>
            <person name="Zhang Y."/>
            <person name="Obille A."/>
            <person name="Becker A."/>
            <person name="Abrahante J.E."/>
            <person name="Garbe J."/>
            <person name="Badalamenti J.P."/>
            <person name="Herman A."/>
            <person name="Mangelson H."/>
            <person name="Liachko I."/>
            <person name="Sullivan S."/>
            <person name="Sone E.D."/>
            <person name="Koren S."/>
            <person name="Silverstein K.A.T."/>
            <person name="Beckman K.B."/>
            <person name="Gohl D.M."/>
        </authorList>
    </citation>
    <scope>NUCLEOTIDE SEQUENCE</scope>
    <source>
        <strain evidence="2">Duluth1</strain>
        <tissue evidence="2">Whole animal</tissue>
    </source>
</reference>
<proteinExistence type="predicted"/>
<feature type="region of interest" description="Disordered" evidence="1">
    <location>
        <begin position="34"/>
        <end position="59"/>
    </location>
</feature>
<sequence>MEDQSRVSGTVGPDTCVLHSESMRKACMYVRQKALSGTSSSGTGGDTGGEVGGTSSTGR</sequence>
<comment type="caution">
    <text evidence="2">The sequence shown here is derived from an EMBL/GenBank/DDBJ whole genome shotgun (WGS) entry which is preliminary data.</text>
</comment>
<accession>A0A9D4MSY1</accession>
<evidence type="ECO:0000313" key="3">
    <source>
        <dbReference type="Proteomes" id="UP000828390"/>
    </source>
</evidence>